<proteinExistence type="predicted"/>
<feature type="compositionally biased region" description="Polar residues" evidence="1">
    <location>
        <begin position="1986"/>
        <end position="2003"/>
    </location>
</feature>
<feature type="region of interest" description="Disordered" evidence="1">
    <location>
        <begin position="2468"/>
        <end position="2513"/>
    </location>
</feature>
<evidence type="ECO:0000259" key="2">
    <source>
        <dbReference type="Pfam" id="PF16059"/>
    </source>
</evidence>
<feature type="region of interest" description="Disordered" evidence="1">
    <location>
        <begin position="1888"/>
        <end position="2032"/>
    </location>
</feature>
<feature type="compositionally biased region" description="Basic and acidic residues" evidence="1">
    <location>
        <begin position="825"/>
        <end position="835"/>
    </location>
</feature>
<feature type="compositionally biased region" description="Polar residues" evidence="1">
    <location>
        <begin position="295"/>
        <end position="305"/>
    </location>
</feature>
<feature type="region of interest" description="Disordered" evidence="1">
    <location>
        <begin position="29"/>
        <end position="79"/>
    </location>
</feature>
<accession>A0AA38IRK0</accession>
<feature type="compositionally biased region" description="Basic and acidic residues" evidence="1">
    <location>
        <begin position="1694"/>
        <end position="1704"/>
    </location>
</feature>
<evidence type="ECO:0000256" key="1">
    <source>
        <dbReference type="SAM" id="MobiDB-lite"/>
    </source>
</evidence>
<dbReference type="InterPro" id="IPR032060">
    <property type="entry name" value="MGA_dom"/>
</dbReference>
<feature type="region of interest" description="Disordered" evidence="1">
    <location>
        <begin position="544"/>
        <end position="573"/>
    </location>
</feature>
<feature type="compositionally biased region" description="Polar residues" evidence="1">
    <location>
        <begin position="2504"/>
        <end position="2513"/>
    </location>
</feature>
<organism evidence="3 4">
    <name type="scientific">Zophobas morio</name>
    <dbReference type="NCBI Taxonomy" id="2755281"/>
    <lineage>
        <taxon>Eukaryota</taxon>
        <taxon>Metazoa</taxon>
        <taxon>Ecdysozoa</taxon>
        <taxon>Arthropoda</taxon>
        <taxon>Hexapoda</taxon>
        <taxon>Insecta</taxon>
        <taxon>Pterygota</taxon>
        <taxon>Neoptera</taxon>
        <taxon>Endopterygota</taxon>
        <taxon>Coleoptera</taxon>
        <taxon>Polyphaga</taxon>
        <taxon>Cucujiformia</taxon>
        <taxon>Tenebrionidae</taxon>
        <taxon>Zophobas</taxon>
    </lineage>
</organism>
<name>A0AA38IRK0_9CUCU</name>
<dbReference type="Pfam" id="PF16059">
    <property type="entry name" value="MGA_dom"/>
    <property type="match status" value="1"/>
</dbReference>
<feature type="domain" description="MGA conserved" evidence="2">
    <location>
        <begin position="1184"/>
        <end position="1223"/>
    </location>
</feature>
<dbReference type="EMBL" id="JALNTZ010000003">
    <property type="protein sequence ID" value="KAJ3658902.1"/>
    <property type="molecule type" value="Genomic_DNA"/>
</dbReference>
<feature type="compositionally biased region" description="Polar residues" evidence="1">
    <location>
        <begin position="2483"/>
        <end position="2492"/>
    </location>
</feature>
<gene>
    <name evidence="3" type="ORF">Zmor_010616</name>
</gene>
<feature type="compositionally biased region" description="Basic and acidic residues" evidence="1">
    <location>
        <begin position="282"/>
        <end position="294"/>
    </location>
</feature>
<feature type="compositionally biased region" description="Basic and acidic residues" evidence="1">
    <location>
        <begin position="44"/>
        <end position="56"/>
    </location>
</feature>
<protein>
    <recommendedName>
        <fullName evidence="2">MGA conserved domain-containing protein</fullName>
    </recommendedName>
</protein>
<evidence type="ECO:0000313" key="3">
    <source>
        <dbReference type="EMBL" id="KAJ3658902.1"/>
    </source>
</evidence>
<feature type="region of interest" description="Disordered" evidence="1">
    <location>
        <begin position="1694"/>
        <end position="1733"/>
    </location>
</feature>
<feature type="region of interest" description="Disordered" evidence="1">
    <location>
        <begin position="264"/>
        <end position="306"/>
    </location>
</feature>
<evidence type="ECO:0000313" key="4">
    <source>
        <dbReference type="Proteomes" id="UP001168821"/>
    </source>
</evidence>
<feature type="compositionally biased region" description="Basic and acidic residues" evidence="1">
    <location>
        <begin position="1715"/>
        <end position="1724"/>
    </location>
</feature>
<feature type="compositionally biased region" description="Polar residues" evidence="1">
    <location>
        <begin position="1705"/>
        <end position="1714"/>
    </location>
</feature>
<sequence length="2595" mass="293896">MDLSVVEQLLQSTGLSCDDLLLKLQAYRSIKTKPDEPENATSNEETKEDVSVKDTSDDLTSDCLSHEETKQDVSNNDSSVILETKSSKVDCNTDNLESETQNSLECSAVSSSETVNQNLPQKSEDVQCLQPDIDGINKCRLDCDSLDDCQKNQDEHEQTSSDGSAIFGSTSICDVIMKKLTAEGQESNTPKTQNRKVRVKQITKYCNDLSNQCVIDESVKEDCNTLNKNNRSELSLIIQQLHRKNKRKIAQLCESEESSCEASPKQTYVAQKDENLSSDVQEQNRCETENETRKSLSLQEESSSDTTEKIFPGLIFREVPEKGDSKFLNNYGTESENNNGKVKSFKYSEKNLSHTLPQNRKTQTASCRYTSKKEITEDGYNSLSRSAQSELFSETKVPDNYEIQRNKTRKTVIDIEKTFNKTLLENIDNSLSGEPTLEKQKTGEESTILCEDKSPKFFFKVQKQGSCATQNENSNQIKSTEEQSNILNDCNKLVESSSKDDFELNRETNRVTDDSLSDNVCSVRKINDHDYTNPVINTDSLLEAEEASLSSDPDTERETSSLKSDDLPKSEDNLRDVLRMQLSSLRNMKKNSGLLPTFKKTIFFQNLKKKRKSCDINPGISADVDDEKESNDEEVKEKKLEENKENFSTNENSLVSLSDDTDFVIVDVTGGVDRLTPNIESANNEESMFSGITNIDNEDKEHENVPNTSEPVLENKTIPKIDETSSSSDNNIVNSAFTKINENSPQLTVRKNIAEKFTRDPGINKSVKNNEKSPFVSDSLEDFLNESAELKISYAIPKLGAEEGITENTKKCPFDNVVSNNQTPKVEHDNTQREKPKLIKAKTLAEMRRHFEKLKAIEDKSVEDKPAEEAPVQLKKKRGFKRKFLNTFQKSETKSQDQSPVEENSILNIADIRTDQDVPPRNSYILYNNKKLWVPCKGKDKCLGNVNSKTNREISYEKTSVPPSPKPEQISIRKPSLLSSLAQNKCSRVKYKPGPLCKKAALQNPESKAHWMTELKTLPKIYLEVVPEVQKPIDPSIVHLLPIFEEPVITEERANFALTALKPKNTNHTPEAFNFHVPFNNKQEKIIVRKPFKSEVVQKTSSEEKEVDPEDEISKVISDLITYVEIKELGDSMIKEDECTTDIETCNESTSKTKTRKIKRKKLELELLRLNCKVIDVATDKDDTDCNKPFCRLGCICKSLLCESVFSNHCQLVECMFGCTCPSDTPGSLTATNDFLSAHTVNHLEDKAKKNLARVEKEFTHTLIHTDNDAILVGTAKVRRSCKPPKKYTDFVGDDVFDSPRPTSVEKEPTNCKKFDLVLEKLMLDDVIPFCLYHNVHSCLCKGETEIVPSTKIREVDEIPKIRIVKTKEDQHKAWYESCARIRTVFPEYKERNKTALYKHKLRRGHLSFKGRRGPRKKQEKKEVPVKDQVVHLPESIEVQSDINKSSPKIIKKPSKRKQSFDVREDVVLPGADIVLPTVESVPPKADPVTPQAPADKNEKEFALQRRKKKVKANVPPVETPIYHPIFDGEIKVSLKENKDMLNIIGNENACLEYLRILPWGKLIDSFWSGKICIWAKDKPSSPLLCNSAGYFPPKNFISITKVTRRSEIINWIITGSLPSDRPRDLMHLILTPKNMHFLIAGYCLKKISQDSTPSETQSDFLNKWSTSAAEISSSSSFMDVDDVDVESPEDRITFSESGYRDTIHSNPNQQSLLRDNRQEKDASRVSSPEVQISVMSQPLSPVTKRFKIVKPKIMKLPEKRSPTDSTPVELSSRKNLTITKPTSQTPRKGIGSRDRTTKITTKRTYVKVGSVFNSLQSVANTNDLSNVSTPTIKQILNTPPCTVNTSAVNVLDDSRVDSALSTRSDDNENLSVALNNLLEKSMMLENNSGEKECGSPPRRNSQSMSVEKELATAGCNSKKERVPKTVSDKEVVPQDLLKLTEVDEPPRKSTGKQKQLSVRSNESSPKKITKDPLAITETGRLASRPQKSVTSSPESKGDTQFTKRTRTSSDSSSVSKNRITSQSGVIPSRSLKCTHKDMNNQSKTLVLTNKVFNHRKLYFTKDDVKGTEINIALPPVSKNCKWRMIYLNSDFSFLTFVTVNYSIKYTDLLDVVKMSSNIKSTITLRNKEFSDTFKHPLFGIYCVPDYQDRLFIGPYASSEKHSVETLRYLQGRLIDTQIFNKMVGRNVSEKNPVWLYESPPRPISLPNGLVIDITEDDEAHEVTVVDLDSDSSEEAQDTTSKSQVSTSKVLENSLLFPPFVEELTQDELKSRHSINRYIMTNIPHLGYFDARQRDSKAIEVFWPDGSRGYRFPNVTFAKNLLTRYLYQIFCPIPRDFKINVIIMTNLGVQINKPINSKYLSRSDPYICGEFGVYEKDAIPDDLLKKHNVSSIESLLQWHEEVQNDEDAMIRIFGLFLMSNEELRKHSEPYKILQWAISETYILKKLAENYESEKVDLQNMIRAKTQKIKEKRKDIRTDETPDSTRMNVSETIEIQDSDEEDNQKTNTEAQTPSFKRISISGRIDTDSVYDQSQSRSILKSNVWIKPGRSLLKSNDKKTQKVASPEKLTSIEPVKISLNNSNIVLNKNNLLITKLK</sequence>
<feature type="compositionally biased region" description="Polar residues" evidence="1">
    <location>
        <begin position="2017"/>
        <end position="2026"/>
    </location>
</feature>
<feature type="compositionally biased region" description="Basic and acidic residues" evidence="1">
    <location>
        <begin position="554"/>
        <end position="573"/>
    </location>
</feature>
<dbReference type="Proteomes" id="UP001168821">
    <property type="component" value="Unassembled WGS sequence"/>
</dbReference>
<reference evidence="3" key="1">
    <citation type="journal article" date="2023" name="G3 (Bethesda)">
        <title>Whole genome assemblies of Zophobas morio and Tenebrio molitor.</title>
        <authorList>
            <person name="Kaur S."/>
            <person name="Stinson S.A."/>
            <person name="diCenzo G.C."/>
        </authorList>
    </citation>
    <scope>NUCLEOTIDE SEQUENCE</scope>
    <source>
        <strain evidence="3">QUZm001</strain>
    </source>
</reference>
<feature type="region of interest" description="Disordered" evidence="1">
    <location>
        <begin position="816"/>
        <end position="835"/>
    </location>
</feature>
<feature type="compositionally biased region" description="Basic and acidic residues" evidence="1">
    <location>
        <begin position="2468"/>
        <end position="2479"/>
    </location>
</feature>
<keyword evidence="4" id="KW-1185">Reference proteome</keyword>
<feature type="compositionally biased region" description="Basic and acidic residues" evidence="1">
    <location>
        <begin position="1918"/>
        <end position="1948"/>
    </location>
</feature>
<comment type="caution">
    <text evidence="3">The sequence shown here is derived from an EMBL/GenBank/DDBJ whole genome shotgun (WGS) entry which is preliminary data.</text>
</comment>
<feature type="compositionally biased region" description="Polar residues" evidence="1">
    <location>
        <begin position="1953"/>
        <end position="1964"/>
    </location>
</feature>